<sequence>MLKVSENNKLELARIINEGGYSPDQIFNADETAFYWNKLPFRTFISKNQRRAQGFKPSKERFTLHVCSNLSGSLMIKPMIINRSSTPRIMKKLNRPNCLYSGDLITKLG</sequence>
<comment type="caution">
    <text evidence="1">The sequence shown here is derived from an EMBL/GenBank/DDBJ whole genome shotgun (WGS) entry which is preliminary data.</text>
</comment>
<evidence type="ECO:0000313" key="2">
    <source>
        <dbReference type="Proteomes" id="UP000887116"/>
    </source>
</evidence>
<dbReference type="EMBL" id="BMAO01032772">
    <property type="protein sequence ID" value="GFQ84487.1"/>
    <property type="molecule type" value="Genomic_DNA"/>
</dbReference>
<evidence type="ECO:0000313" key="1">
    <source>
        <dbReference type="EMBL" id="GFQ84487.1"/>
    </source>
</evidence>
<dbReference type="Proteomes" id="UP000887116">
    <property type="component" value="Unassembled WGS sequence"/>
</dbReference>
<name>A0A8X6FMN3_TRICU</name>
<proteinExistence type="predicted"/>
<dbReference type="AlphaFoldDB" id="A0A8X6FMN3"/>
<accession>A0A8X6FMN3</accession>
<dbReference type="OrthoDB" id="6537882at2759"/>
<gene>
    <name evidence="1" type="primary">TIGD1</name>
    <name evidence="1" type="ORF">TNCT_579491</name>
</gene>
<keyword evidence="2" id="KW-1185">Reference proteome</keyword>
<organism evidence="1 2">
    <name type="scientific">Trichonephila clavata</name>
    <name type="common">Joro spider</name>
    <name type="synonym">Nephila clavata</name>
    <dbReference type="NCBI Taxonomy" id="2740835"/>
    <lineage>
        <taxon>Eukaryota</taxon>
        <taxon>Metazoa</taxon>
        <taxon>Ecdysozoa</taxon>
        <taxon>Arthropoda</taxon>
        <taxon>Chelicerata</taxon>
        <taxon>Arachnida</taxon>
        <taxon>Araneae</taxon>
        <taxon>Araneomorphae</taxon>
        <taxon>Entelegynae</taxon>
        <taxon>Araneoidea</taxon>
        <taxon>Nephilidae</taxon>
        <taxon>Trichonephila</taxon>
    </lineage>
</organism>
<protein>
    <submittedName>
        <fullName evidence="1">Tigger transposable element-derived protein 1</fullName>
    </submittedName>
</protein>
<reference evidence="1" key="1">
    <citation type="submission" date="2020-07" db="EMBL/GenBank/DDBJ databases">
        <title>Multicomponent nature underlies the extraordinary mechanical properties of spider dragline silk.</title>
        <authorList>
            <person name="Kono N."/>
            <person name="Nakamura H."/>
            <person name="Mori M."/>
            <person name="Yoshida Y."/>
            <person name="Ohtoshi R."/>
            <person name="Malay A.D."/>
            <person name="Moran D.A.P."/>
            <person name="Tomita M."/>
            <person name="Numata K."/>
            <person name="Arakawa K."/>
        </authorList>
    </citation>
    <scope>NUCLEOTIDE SEQUENCE</scope>
</reference>